<proteinExistence type="predicted"/>
<name>A0ABN7SCW7_OIKDI</name>
<keyword evidence="3" id="KW-1185">Reference proteome</keyword>
<evidence type="ECO:0000313" key="2">
    <source>
        <dbReference type="EMBL" id="CAG5095285.1"/>
    </source>
</evidence>
<dbReference type="Gene3D" id="3.40.30.10">
    <property type="entry name" value="Glutaredoxin"/>
    <property type="match status" value="1"/>
</dbReference>
<dbReference type="EMBL" id="OU015569">
    <property type="protein sequence ID" value="CAG5095285.1"/>
    <property type="molecule type" value="Genomic_DNA"/>
</dbReference>
<dbReference type="PANTHER" id="PTHR10438">
    <property type="entry name" value="THIOREDOXIN"/>
    <property type="match status" value="1"/>
</dbReference>
<dbReference type="PANTHER" id="PTHR10438:SF468">
    <property type="entry name" value="THIOREDOXIN-1-RELATED"/>
    <property type="match status" value="1"/>
</dbReference>
<evidence type="ECO:0000313" key="3">
    <source>
        <dbReference type="Proteomes" id="UP001158576"/>
    </source>
</evidence>
<dbReference type="Pfam" id="PF00085">
    <property type="entry name" value="Thioredoxin"/>
    <property type="match status" value="1"/>
</dbReference>
<sequence>MVVRGPYINPSYLARFEKANAKASLSLNQFPSAESFQKPVSAVENIENAEHFRERITSGGLTVCFFTDSMFNPCRYYESIFKSVALEFRGHARFIRVDTDDYALRKVALNEEVRTYPTVSFYQSGLELVSIIGTNETRLRHFVQQYKPTVNGGEIATKKIRRIKTEDEFTEMVQMGRLSVAVFFSKQCLFCYRSKKINGVISAL</sequence>
<organism evidence="2 3">
    <name type="scientific">Oikopleura dioica</name>
    <name type="common">Tunicate</name>
    <dbReference type="NCBI Taxonomy" id="34765"/>
    <lineage>
        <taxon>Eukaryota</taxon>
        <taxon>Metazoa</taxon>
        <taxon>Chordata</taxon>
        <taxon>Tunicata</taxon>
        <taxon>Appendicularia</taxon>
        <taxon>Copelata</taxon>
        <taxon>Oikopleuridae</taxon>
        <taxon>Oikopleura</taxon>
    </lineage>
</organism>
<dbReference type="Proteomes" id="UP001158576">
    <property type="component" value="Chromosome XSR"/>
</dbReference>
<dbReference type="InterPro" id="IPR013766">
    <property type="entry name" value="Thioredoxin_domain"/>
</dbReference>
<reference evidence="2 3" key="1">
    <citation type="submission" date="2021-04" db="EMBL/GenBank/DDBJ databases">
        <authorList>
            <person name="Bliznina A."/>
        </authorList>
    </citation>
    <scope>NUCLEOTIDE SEQUENCE [LARGE SCALE GENOMIC DNA]</scope>
</reference>
<protein>
    <submittedName>
        <fullName evidence="2">Oidioi.mRNA.OKI2018_I69.XSR.g14116.t1.cds</fullName>
    </submittedName>
</protein>
<dbReference type="InterPro" id="IPR050620">
    <property type="entry name" value="Thioredoxin_H-type-like"/>
</dbReference>
<dbReference type="InterPro" id="IPR036249">
    <property type="entry name" value="Thioredoxin-like_sf"/>
</dbReference>
<gene>
    <name evidence="2" type="ORF">OKIOD_LOCUS5674</name>
</gene>
<dbReference type="PROSITE" id="PS51352">
    <property type="entry name" value="THIOREDOXIN_2"/>
    <property type="match status" value="1"/>
</dbReference>
<feature type="domain" description="Thioredoxin" evidence="1">
    <location>
        <begin position="32"/>
        <end position="165"/>
    </location>
</feature>
<accession>A0ABN7SCW7</accession>
<evidence type="ECO:0000259" key="1">
    <source>
        <dbReference type="PROSITE" id="PS51352"/>
    </source>
</evidence>
<dbReference type="CDD" id="cd02947">
    <property type="entry name" value="TRX_family"/>
    <property type="match status" value="1"/>
</dbReference>
<dbReference type="SUPFAM" id="SSF52833">
    <property type="entry name" value="Thioredoxin-like"/>
    <property type="match status" value="1"/>
</dbReference>